<dbReference type="EMBL" id="MF417889">
    <property type="protein sequence ID" value="ASN69330.1"/>
    <property type="molecule type" value="Genomic_DNA"/>
</dbReference>
<accession>A0A2H4J2J9</accession>
<evidence type="ECO:0008006" key="2">
    <source>
        <dbReference type="Google" id="ProtNLM"/>
    </source>
</evidence>
<evidence type="ECO:0000313" key="1">
    <source>
        <dbReference type="EMBL" id="ASN69330.1"/>
    </source>
</evidence>
<sequence>MAQQRNAFVTGGDMRTPVIFYKAQPTDDFFPGETVDEVVFKCFANVYQPSQKDLDMTNNQASLTMITYHPINIEITDDMYFEIALPHYKNKKYNIIQVFDDTDNHKNIKIIGDYSK</sequence>
<organism evidence="1">
    <name type="scientific">uncultured Caudovirales phage</name>
    <dbReference type="NCBI Taxonomy" id="2100421"/>
    <lineage>
        <taxon>Viruses</taxon>
        <taxon>Duplodnaviria</taxon>
        <taxon>Heunggongvirae</taxon>
        <taxon>Uroviricota</taxon>
        <taxon>Caudoviricetes</taxon>
        <taxon>Peduoviridae</taxon>
        <taxon>Maltschvirus</taxon>
        <taxon>Maltschvirus maltsch</taxon>
    </lineage>
</organism>
<name>A0A2H4J2J9_9CAUD</name>
<protein>
    <recommendedName>
        <fullName evidence="2">Phage head-tail adapter protein</fullName>
    </recommendedName>
</protein>
<gene>
    <name evidence="1" type="ORF">10S14_8</name>
</gene>
<proteinExistence type="predicted"/>
<reference evidence="1" key="1">
    <citation type="submission" date="2017-06" db="EMBL/GenBank/DDBJ databases">
        <title>Novel phages from South African skin metaviromes.</title>
        <authorList>
            <person name="van Zyl L.J."/>
            <person name="Abrahams Y."/>
            <person name="Stander E.A."/>
            <person name="Kirby B.M."/>
            <person name="Clavaud C."/>
            <person name="Farcet C."/>
            <person name="Breton L."/>
            <person name="Trindade M.I."/>
        </authorList>
    </citation>
    <scope>NUCLEOTIDE SEQUENCE</scope>
</reference>